<reference evidence="5" key="1">
    <citation type="journal article" date="2019" name="Nat. Commun.">
        <title>Expansion of phycobilisome linker gene families in mesophilic red algae.</title>
        <authorList>
            <person name="Lee J."/>
            <person name="Kim D."/>
            <person name="Bhattacharya D."/>
            <person name="Yoon H.S."/>
        </authorList>
    </citation>
    <scope>NUCLEOTIDE SEQUENCE [LARGE SCALE GENOMIC DNA]</scope>
    <source>
        <strain evidence="5">CCMP 1328</strain>
    </source>
</reference>
<dbReference type="GO" id="GO:0006281">
    <property type="term" value="P:DNA repair"/>
    <property type="evidence" value="ECO:0007669"/>
    <property type="project" value="TreeGrafter"/>
</dbReference>
<dbReference type="Proteomes" id="UP000324585">
    <property type="component" value="Unassembled WGS sequence"/>
</dbReference>
<dbReference type="PROSITE" id="PS51192">
    <property type="entry name" value="HELICASE_ATP_BIND_1"/>
    <property type="match status" value="1"/>
</dbReference>
<evidence type="ECO:0000256" key="1">
    <source>
        <dbReference type="ARBA" id="ARBA00022801"/>
    </source>
</evidence>
<dbReference type="AlphaFoldDB" id="A0A5J4YL05"/>
<dbReference type="GO" id="GO:0005524">
    <property type="term" value="F:ATP binding"/>
    <property type="evidence" value="ECO:0007669"/>
    <property type="project" value="InterPro"/>
</dbReference>
<dbReference type="GO" id="GO:0031297">
    <property type="term" value="P:replication fork processing"/>
    <property type="evidence" value="ECO:0007669"/>
    <property type="project" value="TreeGrafter"/>
</dbReference>
<dbReference type="GO" id="GO:0016787">
    <property type="term" value="F:hydrolase activity"/>
    <property type="evidence" value="ECO:0007669"/>
    <property type="project" value="UniProtKB-KW"/>
</dbReference>
<evidence type="ECO:0000313" key="4">
    <source>
        <dbReference type="EMBL" id="KAA8491968.1"/>
    </source>
</evidence>
<dbReference type="InterPro" id="IPR000330">
    <property type="entry name" value="SNF2_N"/>
</dbReference>
<dbReference type="PANTHER" id="PTHR45766:SF6">
    <property type="entry name" value="SWI_SNF-RELATED MATRIX-ASSOCIATED ACTIN-DEPENDENT REGULATOR OF CHROMATIN SUBFAMILY A-LIKE PROTEIN 1"/>
    <property type="match status" value="1"/>
</dbReference>
<dbReference type="Pfam" id="PF00176">
    <property type="entry name" value="SNF2-rel_dom"/>
    <property type="match status" value="1"/>
</dbReference>
<dbReference type="GO" id="GO:0043596">
    <property type="term" value="C:nuclear replication fork"/>
    <property type="evidence" value="ECO:0007669"/>
    <property type="project" value="TreeGrafter"/>
</dbReference>
<gene>
    <name evidence="4" type="ORF">FVE85_8450</name>
</gene>
<dbReference type="Gene3D" id="3.40.50.300">
    <property type="entry name" value="P-loop containing nucleotide triphosphate hydrolases"/>
    <property type="match status" value="1"/>
</dbReference>
<dbReference type="SUPFAM" id="SSF52540">
    <property type="entry name" value="P-loop containing nucleoside triphosphate hydrolases"/>
    <property type="match status" value="2"/>
</dbReference>
<keyword evidence="1" id="KW-0378">Hydrolase</keyword>
<dbReference type="OrthoDB" id="448448at2759"/>
<evidence type="ECO:0000259" key="3">
    <source>
        <dbReference type="PROSITE" id="PS51194"/>
    </source>
</evidence>
<keyword evidence="5" id="KW-1185">Reference proteome</keyword>
<dbReference type="PANTHER" id="PTHR45766">
    <property type="entry name" value="DNA ANNEALING HELICASE AND ENDONUCLEASE ZRANB3 FAMILY MEMBER"/>
    <property type="match status" value="1"/>
</dbReference>
<comment type="caution">
    <text evidence="4">The sequence shown here is derived from an EMBL/GenBank/DDBJ whole genome shotgun (WGS) entry which is preliminary data.</text>
</comment>
<accession>A0A5J4YL05</accession>
<dbReference type="InterPro" id="IPR027417">
    <property type="entry name" value="P-loop_NTPase"/>
</dbReference>
<dbReference type="Pfam" id="PF00271">
    <property type="entry name" value="Helicase_C"/>
    <property type="match status" value="1"/>
</dbReference>
<evidence type="ECO:0000313" key="5">
    <source>
        <dbReference type="Proteomes" id="UP000324585"/>
    </source>
</evidence>
<dbReference type="OMA" id="FTLHRAR"/>
<name>A0A5J4YL05_PORPP</name>
<dbReference type="SMART" id="SM00487">
    <property type="entry name" value="DEXDc"/>
    <property type="match status" value="1"/>
</dbReference>
<organism evidence="4 5">
    <name type="scientific">Porphyridium purpureum</name>
    <name type="common">Red alga</name>
    <name type="synonym">Porphyridium cruentum</name>
    <dbReference type="NCBI Taxonomy" id="35688"/>
    <lineage>
        <taxon>Eukaryota</taxon>
        <taxon>Rhodophyta</taxon>
        <taxon>Bangiophyceae</taxon>
        <taxon>Porphyridiales</taxon>
        <taxon>Porphyridiaceae</taxon>
        <taxon>Porphyridium</taxon>
    </lineage>
</organism>
<proteinExistence type="predicted"/>
<dbReference type="InterPro" id="IPR014001">
    <property type="entry name" value="Helicase_ATP-bd"/>
</dbReference>
<dbReference type="PROSITE" id="PS51194">
    <property type="entry name" value="HELICASE_CTER"/>
    <property type="match status" value="1"/>
</dbReference>
<evidence type="ECO:0000259" key="2">
    <source>
        <dbReference type="PROSITE" id="PS51192"/>
    </source>
</evidence>
<feature type="domain" description="Helicase ATP-binding" evidence="2">
    <location>
        <begin position="188"/>
        <end position="378"/>
    </location>
</feature>
<protein>
    <submittedName>
        <fullName evidence="4">SWI/SNF-related matrix-associated actin-dependent regulator</fullName>
    </submittedName>
</protein>
<dbReference type="InterPro" id="IPR038718">
    <property type="entry name" value="SNF2-like_sf"/>
</dbReference>
<dbReference type="InterPro" id="IPR001650">
    <property type="entry name" value="Helicase_C-like"/>
</dbReference>
<dbReference type="SMART" id="SM00490">
    <property type="entry name" value="HELICc"/>
    <property type="match status" value="1"/>
</dbReference>
<sequence>MDIDEYDEWLDDDEWRLVEQDAHQLEAHHAGRAQCAESRGVLAFEYVEAPVKVRWVLEEVTREQRLKVVGFVDAVHEVVGRDVEVIVRELDAVWRVDGIPIEYALHVRQLVQTHFANAYVYHAPDLMLRALCTRKVPDEPLTSSKNAALEQATEPSAKHPQTGMRHPSGLIPATMWEALFPFQQTAVEFGVACHGRMMLADDMGLGKTASALAIACCYKEGDWPLLIICPASLRENWKREVIKWYVAHGVISESECCFMLACASRRRKRESTKLVAGKKRVYSDLWGTYAAGEDEGPSPRLVVVGYESAVSLQEFLQASHFGTVIVDESHMLKNMDTVRVAFLGPIIKATRRQVMLSGTPALSRSEELFFQAHLVRPDLFPSRASFLERYMPGRPSERHVSDLERELGDVLRVFMMRRRKDSVNLSIPPKTRGTVQVQMTMCDKDDLQERWKKLDDIKQRLGVDMAKDRVSSRHQSSSTDRLLEQMLQVQRYMYFKTGMAKLSSVNHRCAQLLFDGTGRKLIVFAHHAKVMSGIWSYIKGLPGIHGIFINGQTSMAGRQRLVDEFQTQNETRVAVLSMGAAGVGFSLTRADHVLFAELSWNPAILLQAEDRACRIGRREPVSVEIFLAPGSFDDDMWPRVAHKLQTVTHVVDRIQHATLVVNTDASRIIDASQAEADCLDMHTITNISHANEG</sequence>
<dbReference type="EMBL" id="VRMN01000011">
    <property type="protein sequence ID" value="KAA8491968.1"/>
    <property type="molecule type" value="Genomic_DNA"/>
</dbReference>
<dbReference type="Gene3D" id="3.40.50.10810">
    <property type="entry name" value="Tandem AAA-ATPase domain"/>
    <property type="match status" value="1"/>
</dbReference>
<dbReference type="InterPro" id="IPR049730">
    <property type="entry name" value="SNF2/RAD54-like_C"/>
</dbReference>
<feature type="domain" description="Helicase C-terminal" evidence="3">
    <location>
        <begin position="508"/>
        <end position="667"/>
    </location>
</feature>
<dbReference type="CDD" id="cd18793">
    <property type="entry name" value="SF2_C_SNF"/>
    <property type="match status" value="1"/>
</dbReference>